<evidence type="ECO:0000256" key="1">
    <source>
        <dbReference type="ARBA" id="ARBA00000085"/>
    </source>
</evidence>
<dbReference type="EMBL" id="QHLY01000005">
    <property type="protein sequence ID" value="PXA71901.1"/>
    <property type="molecule type" value="Genomic_DNA"/>
</dbReference>
<keyword evidence="7" id="KW-0902">Two-component regulatory system</keyword>
<dbReference type="SUPFAM" id="SSF55785">
    <property type="entry name" value="PYP-like sensor domain (PAS domain)"/>
    <property type="match status" value="1"/>
</dbReference>
<evidence type="ECO:0000256" key="5">
    <source>
        <dbReference type="ARBA" id="ARBA00022679"/>
    </source>
</evidence>
<keyword evidence="8" id="KW-1133">Transmembrane helix</keyword>
<keyword evidence="8" id="KW-0812">Transmembrane</keyword>
<dbReference type="Pfam" id="PF02518">
    <property type="entry name" value="HATPase_c"/>
    <property type="match status" value="1"/>
</dbReference>
<dbReference type="Pfam" id="PF00512">
    <property type="entry name" value="HisKA"/>
    <property type="match status" value="1"/>
</dbReference>
<dbReference type="AlphaFoldDB" id="A0A317ZZ17"/>
<dbReference type="InterPro" id="IPR004358">
    <property type="entry name" value="Sig_transdc_His_kin-like_C"/>
</dbReference>
<comment type="catalytic activity">
    <reaction evidence="1">
        <text>ATP + protein L-histidine = ADP + protein N-phospho-L-histidine.</text>
        <dbReference type="EC" id="2.7.13.3"/>
    </reaction>
</comment>
<dbReference type="Gene3D" id="1.10.287.130">
    <property type="match status" value="1"/>
</dbReference>
<dbReference type="PRINTS" id="PR00344">
    <property type="entry name" value="BCTRLSENSOR"/>
</dbReference>
<dbReference type="RefSeq" id="WP_110125424.1">
    <property type="nucleotide sequence ID" value="NZ_QHLY01000005.1"/>
</dbReference>
<name>A0A317ZZ17_9MICO</name>
<feature type="transmembrane region" description="Helical" evidence="8">
    <location>
        <begin position="50"/>
        <end position="69"/>
    </location>
</feature>
<dbReference type="PANTHER" id="PTHR43711">
    <property type="entry name" value="TWO-COMPONENT HISTIDINE KINASE"/>
    <property type="match status" value="1"/>
</dbReference>
<keyword evidence="11" id="KW-1185">Reference proteome</keyword>
<dbReference type="GO" id="GO:0005886">
    <property type="term" value="C:plasma membrane"/>
    <property type="evidence" value="ECO:0007669"/>
    <property type="project" value="UniProtKB-SubCell"/>
</dbReference>
<dbReference type="GO" id="GO:0000155">
    <property type="term" value="F:phosphorelay sensor kinase activity"/>
    <property type="evidence" value="ECO:0007669"/>
    <property type="project" value="InterPro"/>
</dbReference>
<dbReference type="SUPFAM" id="SSF47384">
    <property type="entry name" value="Homodimeric domain of signal transducing histidine kinase"/>
    <property type="match status" value="1"/>
</dbReference>
<dbReference type="InterPro" id="IPR035965">
    <property type="entry name" value="PAS-like_dom_sf"/>
</dbReference>
<feature type="transmembrane region" description="Helical" evidence="8">
    <location>
        <begin position="114"/>
        <end position="140"/>
    </location>
</feature>
<accession>A0A317ZZ17</accession>
<dbReference type="Gene3D" id="3.30.450.20">
    <property type="entry name" value="PAS domain"/>
    <property type="match status" value="1"/>
</dbReference>
<organism evidence="10 11">
    <name type="scientific">Cryobacterium arcticum</name>
    <dbReference type="NCBI Taxonomy" id="670052"/>
    <lineage>
        <taxon>Bacteria</taxon>
        <taxon>Bacillati</taxon>
        <taxon>Actinomycetota</taxon>
        <taxon>Actinomycetes</taxon>
        <taxon>Micrococcales</taxon>
        <taxon>Microbacteriaceae</taxon>
        <taxon>Cryobacterium</taxon>
    </lineage>
</organism>
<dbReference type="PANTHER" id="PTHR43711:SF1">
    <property type="entry name" value="HISTIDINE KINASE 1"/>
    <property type="match status" value="1"/>
</dbReference>
<evidence type="ECO:0000259" key="9">
    <source>
        <dbReference type="PROSITE" id="PS50109"/>
    </source>
</evidence>
<dbReference type="SMART" id="SM00387">
    <property type="entry name" value="HATPase_c"/>
    <property type="match status" value="1"/>
</dbReference>
<dbReference type="FunFam" id="3.30.565.10:FF:000006">
    <property type="entry name" value="Sensor histidine kinase WalK"/>
    <property type="match status" value="1"/>
</dbReference>
<dbReference type="SUPFAM" id="SSF55874">
    <property type="entry name" value="ATPase domain of HSP90 chaperone/DNA topoisomerase II/histidine kinase"/>
    <property type="match status" value="1"/>
</dbReference>
<dbReference type="CDD" id="cd00075">
    <property type="entry name" value="HATPase"/>
    <property type="match status" value="1"/>
</dbReference>
<feature type="transmembrane region" description="Helical" evidence="8">
    <location>
        <begin position="23"/>
        <end position="43"/>
    </location>
</feature>
<reference evidence="10 11" key="1">
    <citation type="submission" date="2018-05" db="EMBL/GenBank/DDBJ databases">
        <title>Genetic diversity of glacier-inhabiting Cryobacterium bacteria in China and description of Cryobacterium mengkeensis sp. nov. and Arthrobacter glacialis sp. nov.</title>
        <authorList>
            <person name="Liu Q."/>
            <person name="Xin Y.-H."/>
        </authorList>
    </citation>
    <scope>NUCLEOTIDE SEQUENCE [LARGE SCALE GENOMIC DNA]</scope>
    <source>
        <strain evidence="10 11">SK-1</strain>
    </source>
</reference>
<evidence type="ECO:0000256" key="3">
    <source>
        <dbReference type="ARBA" id="ARBA00012438"/>
    </source>
</evidence>
<comment type="subcellular location">
    <subcellularLocation>
        <location evidence="2">Cell membrane</location>
    </subcellularLocation>
</comment>
<feature type="domain" description="Histidine kinase" evidence="9">
    <location>
        <begin position="333"/>
        <end position="543"/>
    </location>
</feature>
<evidence type="ECO:0000256" key="8">
    <source>
        <dbReference type="SAM" id="Phobius"/>
    </source>
</evidence>
<keyword evidence="5" id="KW-0808">Transferase</keyword>
<gene>
    <name evidence="10" type="ORF">CTB96_03000</name>
</gene>
<evidence type="ECO:0000313" key="11">
    <source>
        <dbReference type="Proteomes" id="UP000246722"/>
    </source>
</evidence>
<dbReference type="CDD" id="cd00082">
    <property type="entry name" value="HisKA"/>
    <property type="match status" value="1"/>
</dbReference>
<dbReference type="EC" id="2.7.13.3" evidence="3"/>
<dbReference type="OrthoDB" id="9757990at2"/>
<dbReference type="InterPro" id="IPR003661">
    <property type="entry name" value="HisK_dim/P_dom"/>
</dbReference>
<dbReference type="Proteomes" id="UP000246722">
    <property type="component" value="Unassembled WGS sequence"/>
</dbReference>
<dbReference type="SMART" id="SM00388">
    <property type="entry name" value="HisKA"/>
    <property type="match status" value="1"/>
</dbReference>
<sequence length="559" mass="59473">MPQDPEWPVPDYVEPPRTREVPYAQMPFAVGVLVLVGFAAAGAPETLAKTGFLVGLALAVGATLAGLLVPWQRHGYQWLVIIPLIDVLVVAFLRDGVRETFPAVSMLVVVPVLWLAYGFAWWALGLALVGAFFVGAFPLIQTGQLPTDAMGWGNALILPIVTGFIAITARVAANGLRSQQRRLVVVSRELHAALLEAKDRQALFEAVMETVDAGIEVYSPQGEVVLSNAAARALAVRTDSATGAYARDASLVFDVDRTTIVALDDQVAARALRGDLVAKRVYWVGGDDDQSAIIASSGVVERESGYPLGTVVVATDVTPLVEAIAVRDDFLATVSHELRTPLTSIIGYLGLIDADELGITMEVAVIERNAERLLSVIAQLLSATDGQPPIRRVDADLGQILQSCLDTSMPRAQTAGVTISARAGAAVVAQVDPVAIEQVIDNLLTNAIKFARPNGTVLLSVERDGTDAVMRVTDDGIGLSAEDQRQVFDRFFRARNSTDLAIPGMGLGLAIVRAFVHAHQGTVELTSTLGEGTTFTVRLPLRAAGSPSELESPVLAREL</sequence>
<keyword evidence="6" id="KW-0418">Kinase</keyword>
<evidence type="ECO:0000256" key="6">
    <source>
        <dbReference type="ARBA" id="ARBA00022777"/>
    </source>
</evidence>
<dbReference type="InterPro" id="IPR003594">
    <property type="entry name" value="HATPase_dom"/>
</dbReference>
<evidence type="ECO:0000256" key="7">
    <source>
        <dbReference type="ARBA" id="ARBA00023012"/>
    </source>
</evidence>
<feature type="transmembrane region" description="Helical" evidence="8">
    <location>
        <begin position="152"/>
        <end position="173"/>
    </location>
</feature>
<feature type="transmembrane region" description="Helical" evidence="8">
    <location>
        <begin position="75"/>
        <end position="93"/>
    </location>
</feature>
<protein>
    <recommendedName>
        <fullName evidence="3">histidine kinase</fullName>
        <ecNumber evidence="3">2.7.13.3</ecNumber>
    </recommendedName>
</protein>
<proteinExistence type="predicted"/>
<keyword evidence="8" id="KW-0472">Membrane</keyword>
<evidence type="ECO:0000256" key="2">
    <source>
        <dbReference type="ARBA" id="ARBA00004236"/>
    </source>
</evidence>
<evidence type="ECO:0000313" key="10">
    <source>
        <dbReference type="EMBL" id="PXA71901.1"/>
    </source>
</evidence>
<dbReference type="InterPro" id="IPR036890">
    <property type="entry name" value="HATPase_C_sf"/>
</dbReference>
<dbReference type="InterPro" id="IPR005467">
    <property type="entry name" value="His_kinase_dom"/>
</dbReference>
<keyword evidence="4" id="KW-0597">Phosphoprotein</keyword>
<dbReference type="InterPro" id="IPR050736">
    <property type="entry name" value="Sensor_HK_Regulatory"/>
</dbReference>
<comment type="caution">
    <text evidence="10">The sequence shown here is derived from an EMBL/GenBank/DDBJ whole genome shotgun (WGS) entry which is preliminary data.</text>
</comment>
<dbReference type="InterPro" id="IPR036097">
    <property type="entry name" value="HisK_dim/P_sf"/>
</dbReference>
<dbReference type="PROSITE" id="PS50109">
    <property type="entry name" value="HIS_KIN"/>
    <property type="match status" value="1"/>
</dbReference>
<dbReference type="Gene3D" id="3.30.565.10">
    <property type="entry name" value="Histidine kinase-like ATPase, C-terminal domain"/>
    <property type="match status" value="1"/>
</dbReference>
<evidence type="ECO:0000256" key="4">
    <source>
        <dbReference type="ARBA" id="ARBA00022553"/>
    </source>
</evidence>